<evidence type="ECO:0000259" key="3">
    <source>
        <dbReference type="SMART" id="SM01329"/>
    </source>
</evidence>
<keyword evidence="6" id="KW-1185">Reference proteome</keyword>
<accession>A0AA88GZ55</accession>
<evidence type="ECO:0000256" key="1">
    <source>
        <dbReference type="ARBA" id="ARBA00007769"/>
    </source>
</evidence>
<organism evidence="5 6">
    <name type="scientific">Naegleria lovaniensis</name>
    <name type="common">Amoeba</name>
    <dbReference type="NCBI Taxonomy" id="51637"/>
    <lineage>
        <taxon>Eukaryota</taxon>
        <taxon>Discoba</taxon>
        <taxon>Heterolobosea</taxon>
        <taxon>Tetramitia</taxon>
        <taxon>Eutetramitia</taxon>
        <taxon>Vahlkampfiidae</taxon>
        <taxon>Naegleria</taxon>
    </lineage>
</organism>
<evidence type="ECO:0000313" key="6">
    <source>
        <dbReference type="Proteomes" id="UP000816034"/>
    </source>
</evidence>
<evidence type="ECO:0000313" key="4">
    <source>
        <dbReference type="EMBL" id="KAG2370830.1"/>
    </source>
</evidence>
<gene>
    <name evidence="5" type="ORF">C9374_007151</name>
    <name evidence="4" type="ORF">C9374_013786</name>
</gene>
<proteinExistence type="inferred from homology"/>
<reference evidence="5 6" key="1">
    <citation type="journal article" date="2018" name="BMC Genomics">
        <title>The genome of Naegleria lovaniensis, the basis for a comparative approach to unravel pathogenicity factors of the human pathogenic amoeba N. fowleri.</title>
        <authorList>
            <person name="Liechti N."/>
            <person name="Schurch N."/>
            <person name="Bruggmann R."/>
            <person name="Wittwer M."/>
        </authorList>
    </citation>
    <scope>NUCLEOTIDE SEQUENCE [LARGE SCALE GENOMIC DNA]</scope>
    <source>
        <strain evidence="5 6">ATCC 30569</strain>
    </source>
</reference>
<dbReference type="EMBL" id="PYSW02000002">
    <property type="protein sequence ID" value="KAG2393620.1"/>
    <property type="molecule type" value="Genomic_DNA"/>
</dbReference>
<dbReference type="PROSITE" id="PS51257">
    <property type="entry name" value="PROKAR_LIPOPROTEIN"/>
    <property type="match status" value="1"/>
</dbReference>
<dbReference type="AlphaFoldDB" id="A0AA88GZ55"/>
<dbReference type="Pfam" id="PF00180">
    <property type="entry name" value="Iso_dh"/>
    <property type="match status" value="1"/>
</dbReference>
<evidence type="ECO:0000256" key="2">
    <source>
        <dbReference type="ARBA" id="ARBA00022532"/>
    </source>
</evidence>
<dbReference type="GeneID" id="68099605"/>
<dbReference type="Gene3D" id="3.40.718.10">
    <property type="entry name" value="Isopropylmalate Dehydrogenase"/>
    <property type="match status" value="1"/>
</dbReference>
<comment type="caution">
    <text evidence="5">The sequence shown here is derived from an EMBL/GenBank/DDBJ whole genome shotgun (WGS) entry which is preliminary data.</text>
</comment>
<sequence>MKKALAPVSRFLQNHHQRLSSSHQGNFTPLMQACYSTSTITRDQEKKSEMKKVTLLPGDGIGVEICSCVCELFHYAGIPIQWDTHLVTGSFFGVGSDTNLNPTRTIVPEDKRRREIENPTGGTAYSYLRKEKWSQVDPEVHYPDVHQSIITNKVVLKGPFMTRDVSKSIDRMLALKYGLYAHVVPIKIPQNLPDSVFTPFRGVDLVVVRENTEGEYSGLEHQVQPGVVESLKIITREASLKIAKWAFEYARLSRRNKVIAIHKANIMKKSDGLFIECCKEVSKSYPDIEYGELIIDNAAMQMVKHPNSFTNSVVVTPNLYGSIISNTASALVGGPGCIAGFNAADIDDMNSVRVFEQGNRHVAMDISGRLIANPIGLILSSVQMLEYMGMKNHALRIKYALNETLKNASTKILTPDLGGSGSSVTFIEAMMKNILREGDPRIHDM</sequence>
<keyword evidence="2" id="KW-0816">Tricarboxylic acid cycle</keyword>
<dbReference type="GO" id="GO:0006099">
    <property type="term" value="P:tricarboxylic acid cycle"/>
    <property type="evidence" value="ECO:0007669"/>
    <property type="project" value="UniProtKB-KW"/>
</dbReference>
<dbReference type="Proteomes" id="UP000816034">
    <property type="component" value="Unassembled WGS sequence"/>
</dbReference>
<dbReference type="EMBL" id="PYSW02000077">
    <property type="protein sequence ID" value="KAG2370830.1"/>
    <property type="molecule type" value="Genomic_DNA"/>
</dbReference>
<reference evidence="5" key="2">
    <citation type="submission" date="2020-04" db="EMBL/GenBank/DDBJ databases">
        <authorList>
            <person name="Liechti N."/>
            <person name="Schuerch N."/>
            <person name="Bruggmann R."/>
            <person name="Wittwer M."/>
        </authorList>
    </citation>
    <scope>NUCLEOTIDE SEQUENCE</scope>
    <source>
        <strain evidence="5">ATCC 30569</strain>
    </source>
</reference>
<dbReference type="SMART" id="SM01329">
    <property type="entry name" value="Iso_dh"/>
    <property type="match status" value="1"/>
</dbReference>
<dbReference type="GO" id="GO:0005739">
    <property type="term" value="C:mitochondrion"/>
    <property type="evidence" value="ECO:0007669"/>
    <property type="project" value="TreeGrafter"/>
</dbReference>
<dbReference type="PANTHER" id="PTHR11835">
    <property type="entry name" value="DECARBOXYLATING DEHYDROGENASES-ISOCITRATE, ISOPROPYLMALATE, TARTRATE"/>
    <property type="match status" value="1"/>
</dbReference>
<dbReference type="SUPFAM" id="SSF53659">
    <property type="entry name" value="Isocitrate/Isopropylmalate dehydrogenase-like"/>
    <property type="match status" value="2"/>
</dbReference>
<dbReference type="RefSeq" id="XP_044555514.1">
    <property type="nucleotide sequence ID" value="XM_044697091.1"/>
</dbReference>
<name>A0AA88GZ55_NAELO</name>
<protein>
    <recommendedName>
        <fullName evidence="3">Isopropylmalate dehydrogenase-like domain-containing protein</fullName>
    </recommendedName>
</protein>
<dbReference type="InterPro" id="IPR024084">
    <property type="entry name" value="IsoPropMal-DH-like_dom"/>
</dbReference>
<dbReference type="PANTHER" id="PTHR11835:SF42">
    <property type="entry name" value="ISOCITRATE DEHYDROGENASE [NAD] SUBUNIT BETA, MITOCHONDRIAL"/>
    <property type="match status" value="1"/>
</dbReference>
<comment type="similarity">
    <text evidence="1">Belongs to the isocitrate and isopropylmalate dehydrogenases family.</text>
</comment>
<dbReference type="GO" id="GO:0004449">
    <property type="term" value="F:isocitrate dehydrogenase (NAD+) activity"/>
    <property type="evidence" value="ECO:0007669"/>
    <property type="project" value="TreeGrafter"/>
</dbReference>
<dbReference type="GO" id="GO:0006102">
    <property type="term" value="P:isocitrate metabolic process"/>
    <property type="evidence" value="ECO:0007669"/>
    <property type="project" value="TreeGrafter"/>
</dbReference>
<evidence type="ECO:0000313" key="5">
    <source>
        <dbReference type="EMBL" id="KAG2393620.1"/>
    </source>
</evidence>
<feature type="domain" description="Isopropylmalate dehydrogenase-like" evidence="3">
    <location>
        <begin position="52"/>
        <end position="430"/>
    </location>
</feature>